<dbReference type="PANTHER" id="PTHR30126:SF40">
    <property type="entry name" value="HTH-TYPE TRANSCRIPTIONAL REGULATOR GLTR"/>
    <property type="match status" value="1"/>
</dbReference>
<dbReference type="InterPro" id="IPR005119">
    <property type="entry name" value="LysR_subst-bd"/>
</dbReference>
<evidence type="ECO:0000313" key="7">
    <source>
        <dbReference type="Proteomes" id="UP000006620"/>
    </source>
</evidence>
<organism evidence="6 7">
    <name type="scientific">Paenibacillus mucilaginosus (strain KNP414)</name>
    <dbReference type="NCBI Taxonomy" id="1036673"/>
    <lineage>
        <taxon>Bacteria</taxon>
        <taxon>Bacillati</taxon>
        <taxon>Bacillota</taxon>
        <taxon>Bacilli</taxon>
        <taxon>Bacillales</taxon>
        <taxon>Paenibacillaceae</taxon>
        <taxon>Paenibacillus</taxon>
    </lineage>
</organism>
<name>F8FJL4_PAEMK</name>
<reference evidence="6 7" key="2">
    <citation type="journal article" date="2013" name="Genome Announc.">
        <title>Genome Sequence of Growth-Improving Paenibacillus mucilaginosus Strain KNP414.</title>
        <authorList>
            <person name="Lu J.J."/>
            <person name="Wang J.F."/>
            <person name="Hu X.F."/>
        </authorList>
    </citation>
    <scope>NUCLEOTIDE SEQUENCE [LARGE SCALE GENOMIC DNA]</scope>
    <source>
        <strain evidence="6 7">KNP414</strain>
    </source>
</reference>
<evidence type="ECO:0000313" key="6">
    <source>
        <dbReference type="EMBL" id="AEI42864.1"/>
    </source>
</evidence>
<keyword evidence="4" id="KW-0804">Transcription</keyword>
<sequence length="287" mass="31430">MDMKYLETFIKVCDLGSYSAAAEAMNISQPGVSKQIGRLQANLGVTLLRREDNGIKLTEAGREVYLSGKNILAIWNKLSDACHTVSSQLSGLLRIGASTIPSKHLLPKLLMQVHSTYPHVELSVNVADSQHVLDSLYRGSTDIAYVGTKPEHPEAHYIPMAADKLVVISNRPEWSDRDLQDCPFILRETGSGTRTAFEQAVSAMGVMPDRVKCAAEVSDTGLIIQLVEAGMGLAVVSRLDVESLIQQGRIKVVYELPAERQFYLVFMRDSSSQALIKAFVQLATAPV</sequence>
<evidence type="ECO:0000256" key="2">
    <source>
        <dbReference type="ARBA" id="ARBA00023015"/>
    </source>
</evidence>
<accession>F8FJL4</accession>
<dbReference type="Pfam" id="PF00126">
    <property type="entry name" value="HTH_1"/>
    <property type="match status" value="1"/>
</dbReference>
<dbReference type="GO" id="GO:0000976">
    <property type="term" value="F:transcription cis-regulatory region binding"/>
    <property type="evidence" value="ECO:0007669"/>
    <property type="project" value="TreeGrafter"/>
</dbReference>
<comment type="similarity">
    <text evidence="1">Belongs to the LysR transcriptional regulatory family.</text>
</comment>
<keyword evidence="3" id="KW-0238">DNA-binding</keyword>
<dbReference type="KEGG" id="pms:KNP414_04332"/>
<dbReference type="EMBL" id="CP002869">
    <property type="protein sequence ID" value="AEI42864.1"/>
    <property type="molecule type" value="Genomic_DNA"/>
</dbReference>
<evidence type="ECO:0000256" key="3">
    <source>
        <dbReference type="ARBA" id="ARBA00023125"/>
    </source>
</evidence>
<dbReference type="SUPFAM" id="SSF53850">
    <property type="entry name" value="Periplasmic binding protein-like II"/>
    <property type="match status" value="1"/>
</dbReference>
<feature type="domain" description="HTH lysR-type" evidence="5">
    <location>
        <begin position="1"/>
        <end position="58"/>
    </location>
</feature>
<gene>
    <name evidence="6" type="ordered locus">KNP414_04332</name>
</gene>
<dbReference type="InterPro" id="IPR000847">
    <property type="entry name" value="LysR_HTH_N"/>
</dbReference>
<dbReference type="InterPro" id="IPR036390">
    <property type="entry name" value="WH_DNA-bd_sf"/>
</dbReference>
<dbReference type="InterPro" id="IPR036388">
    <property type="entry name" value="WH-like_DNA-bd_sf"/>
</dbReference>
<dbReference type="PATRIC" id="fig|1036673.3.peg.3982"/>
<dbReference type="SUPFAM" id="SSF46785">
    <property type="entry name" value="Winged helix' DNA-binding domain"/>
    <property type="match status" value="1"/>
</dbReference>
<dbReference type="NCBIfam" id="NF040786">
    <property type="entry name" value="LysR_Sec_metab"/>
    <property type="match status" value="1"/>
</dbReference>
<dbReference type="Pfam" id="PF03466">
    <property type="entry name" value="LysR_substrate"/>
    <property type="match status" value="1"/>
</dbReference>
<evidence type="ECO:0000256" key="4">
    <source>
        <dbReference type="ARBA" id="ARBA00023163"/>
    </source>
</evidence>
<dbReference type="Gene3D" id="3.40.190.290">
    <property type="match status" value="1"/>
</dbReference>
<keyword evidence="2" id="KW-0805">Transcription regulation</keyword>
<evidence type="ECO:0000259" key="5">
    <source>
        <dbReference type="PROSITE" id="PS50931"/>
    </source>
</evidence>
<reference evidence="7" key="1">
    <citation type="submission" date="2011-06" db="EMBL/GenBank/DDBJ databases">
        <title>Complete genome sequence of Paenibacillus mucilaginosus KNP414.</title>
        <authorList>
            <person name="Wang J."/>
            <person name="Hu S."/>
            <person name="Hu X."/>
            <person name="Zhang B."/>
            <person name="Dong D."/>
            <person name="Zhang S."/>
            <person name="Zhao K."/>
            <person name="Wu D."/>
        </authorList>
    </citation>
    <scope>NUCLEOTIDE SEQUENCE [LARGE SCALE GENOMIC DNA]</scope>
    <source>
        <strain evidence="7">KNP414</strain>
    </source>
</reference>
<evidence type="ECO:0000256" key="1">
    <source>
        <dbReference type="ARBA" id="ARBA00009437"/>
    </source>
</evidence>
<dbReference type="Proteomes" id="UP000006620">
    <property type="component" value="Chromosome"/>
</dbReference>
<dbReference type="GO" id="GO:0003700">
    <property type="term" value="F:DNA-binding transcription factor activity"/>
    <property type="evidence" value="ECO:0007669"/>
    <property type="project" value="InterPro"/>
</dbReference>
<dbReference type="HOGENOM" id="CLU_039613_6_1_9"/>
<proteinExistence type="inferred from homology"/>
<dbReference type="PANTHER" id="PTHR30126">
    <property type="entry name" value="HTH-TYPE TRANSCRIPTIONAL REGULATOR"/>
    <property type="match status" value="1"/>
</dbReference>
<dbReference type="InterPro" id="IPR047788">
    <property type="entry name" value="LysR-like_Sec_metab"/>
</dbReference>
<protein>
    <submittedName>
        <fullName evidence="6">Transcriptional regulator, LysR family</fullName>
    </submittedName>
</protein>
<dbReference type="AlphaFoldDB" id="F8FJL4"/>
<dbReference type="PRINTS" id="PR00039">
    <property type="entry name" value="HTHLYSR"/>
</dbReference>
<dbReference type="Gene3D" id="1.10.10.10">
    <property type="entry name" value="Winged helix-like DNA-binding domain superfamily/Winged helix DNA-binding domain"/>
    <property type="match status" value="1"/>
</dbReference>
<dbReference type="PROSITE" id="PS50931">
    <property type="entry name" value="HTH_LYSR"/>
    <property type="match status" value="1"/>
</dbReference>